<gene>
    <name evidence="2" type="primary">LOC117652667</name>
</gene>
<protein>
    <submittedName>
        <fullName evidence="2">Uncharacterized protein LOC117652667</fullName>
    </submittedName>
</protein>
<evidence type="ECO:0000313" key="2">
    <source>
        <dbReference type="RefSeq" id="XP_034253641.1"/>
    </source>
</evidence>
<dbReference type="InParanoid" id="A0A6P9ACM0"/>
<accession>A0A6P9ACM0</accession>
<dbReference type="RefSeq" id="XP_034253641.1">
    <property type="nucleotide sequence ID" value="XM_034397750.1"/>
</dbReference>
<proteinExistence type="predicted"/>
<sequence length="384" mass="42912">MDNAKEACCLLKQFYSNVEDSRNFRFGGHLTACCPQCKPYHRVGKLIALLTEEGSSALKIFEEKCARLPIVYLDCVKEWNVNESLYMIGLSAWHFVKPYISFFSQDLSIKIGTASPCLLHAPIQTNLVWHVVKGFPHEERGVPFENTNKVWLKIPARFDKSFQSLVMNLLGLFVYKTFCTMGDFGSWNLKVNTLSSRVLFGVESDEPVATYFAGLSSYGVGDESGQQYTSKSIFQPNNIGMETVAAELVKGRSGGHKDVETAASQLSVYDVEEEVSLHVIKQEIKDELEHDPDVMPLTLVSQREGIQKKSAFPIVKCPGCASAFHVSKPGLDALSHHIVNSHKRYAKLYRHSLRFAAQGGHGPQSDRHFTLFQAEPPLDSSLTE</sequence>
<dbReference type="OrthoDB" id="10561574at2759"/>
<dbReference type="GeneID" id="117652667"/>
<evidence type="ECO:0000313" key="1">
    <source>
        <dbReference type="Proteomes" id="UP000515158"/>
    </source>
</evidence>
<dbReference type="AlphaFoldDB" id="A0A6P9ACM0"/>
<organism evidence="2">
    <name type="scientific">Thrips palmi</name>
    <name type="common">Melon thrips</name>
    <dbReference type="NCBI Taxonomy" id="161013"/>
    <lineage>
        <taxon>Eukaryota</taxon>
        <taxon>Metazoa</taxon>
        <taxon>Ecdysozoa</taxon>
        <taxon>Arthropoda</taxon>
        <taxon>Hexapoda</taxon>
        <taxon>Insecta</taxon>
        <taxon>Pterygota</taxon>
        <taxon>Neoptera</taxon>
        <taxon>Paraneoptera</taxon>
        <taxon>Thysanoptera</taxon>
        <taxon>Terebrantia</taxon>
        <taxon>Thripoidea</taxon>
        <taxon>Thripidae</taxon>
        <taxon>Thrips</taxon>
    </lineage>
</organism>
<keyword evidence="1" id="KW-1185">Reference proteome</keyword>
<name>A0A6P9ACM0_THRPL</name>
<dbReference type="KEGG" id="tpal:117652667"/>
<dbReference type="Proteomes" id="UP000515158">
    <property type="component" value="Unplaced"/>
</dbReference>
<reference evidence="2" key="1">
    <citation type="submission" date="2025-08" db="UniProtKB">
        <authorList>
            <consortium name="RefSeq"/>
        </authorList>
    </citation>
    <scope>IDENTIFICATION</scope>
    <source>
        <tissue evidence="2">Total insect</tissue>
    </source>
</reference>